<evidence type="ECO:0000256" key="1">
    <source>
        <dbReference type="SAM" id="MobiDB-lite"/>
    </source>
</evidence>
<sequence length="548" mass="63053">MSKRAANTVVEKNPKRNKSQDITHFTDENLPSNGSETLQPKLEREQDTNIRYDNKDRVTEKCDKATQKNNKRFDIIAHLPQEIVNLIFRELWQEQCFKLLDVSKAWRDKVSAYAPVWRTIELRGDKDWVTNIIRLLPYVCEHVVELTEINTDLLTNSLYTQIAKGGFSKLQRLYLDNQLDSSVPTLIVALTQVAKTLECLKINIDNILTAVDQKKIFDICTELRSLMINHDTPTVLEIIESSCKRLERFSIVSSQYYHEFKDGNVTMKENGKHHRQSELASSSTFTGIQDFALNASTHPKSYIPIIQRNQATIQTLYLEAWCDTYSPYDDQIKDREDWVLLGDSCKFPNLQSLSIHCVTTLLTPFVARVIQNSPNIQVLIFDVFFRDLDQEFLMAITNLSGLQRIEVNGDEGDAEDIFDAIVRKGKTDTSTLESVKLTYMEYDLHDIINSLANIPTLQHLEFGYLTSEANKRECMVHLCSRFQSHPGIRSLSFIEVEAIDEEILVHLAAMEGLESLHFEDMRWITPQGWSVFDNTSIKLTTVRCNNIQ</sequence>
<name>A0AAD5PD92_9FUNG</name>
<dbReference type="SUPFAM" id="SSF52047">
    <property type="entry name" value="RNI-like"/>
    <property type="match status" value="1"/>
</dbReference>
<dbReference type="AlphaFoldDB" id="A0AAD5PD92"/>
<comment type="caution">
    <text evidence="3">The sequence shown here is derived from an EMBL/GenBank/DDBJ whole genome shotgun (WGS) entry which is preliminary data.</text>
</comment>
<evidence type="ECO:0000259" key="2">
    <source>
        <dbReference type="PROSITE" id="PS50181"/>
    </source>
</evidence>
<protein>
    <recommendedName>
        <fullName evidence="2">F-box domain-containing protein</fullName>
    </recommendedName>
</protein>
<reference evidence="3" key="2">
    <citation type="submission" date="2023-02" db="EMBL/GenBank/DDBJ databases">
        <authorList>
            <consortium name="DOE Joint Genome Institute"/>
            <person name="Mondo S.J."/>
            <person name="Chang Y."/>
            <person name="Wang Y."/>
            <person name="Ahrendt S."/>
            <person name="Andreopoulos W."/>
            <person name="Barry K."/>
            <person name="Beard J."/>
            <person name="Benny G.L."/>
            <person name="Blankenship S."/>
            <person name="Bonito G."/>
            <person name="Cuomo C."/>
            <person name="Desiro A."/>
            <person name="Gervers K.A."/>
            <person name="Hundley H."/>
            <person name="Kuo A."/>
            <person name="LaButti K."/>
            <person name="Lang B.F."/>
            <person name="Lipzen A."/>
            <person name="O'Donnell K."/>
            <person name="Pangilinan J."/>
            <person name="Reynolds N."/>
            <person name="Sandor L."/>
            <person name="Smith M.W."/>
            <person name="Tsang A."/>
            <person name="Grigoriev I.V."/>
            <person name="Stajich J.E."/>
            <person name="Spatafora J.W."/>
        </authorList>
    </citation>
    <scope>NUCLEOTIDE SEQUENCE</scope>
    <source>
        <strain evidence="3">RSA 2281</strain>
    </source>
</reference>
<keyword evidence="4" id="KW-1185">Reference proteome</keyword>
<feature type="compositionally biased region" description="Polar residues" evidence="1">
    <location>
        <begin position="29"/>
        <end position="38"/>
    </location>
</feature>
<dbReference type="Gene3D" id="3.80.10.10">
    <property type="entry name" value="Ribonuclease Inhibitor"/>
    <property type="match status" value="2"/>
</dbReference>
<feature type="region of interest" description="Disordered" evidence="1">
    <location>
        <begin position="1"/>
        <end position="41"/>
    </location>
</feature>
<dbReference type="InterPro" id="IPR001810">
    <property type="entry name" value="F-box_dom"/>
</dbReference>
<feature type="domain" description="F-box" evidence="2">
    <location>
        <begin position="73"/>
        <end position="120"/>
    </location>
</feature>
<proteinExistence type="predicted"/>
<dbReference type="PANTHER" id="PTHR38926">
    <property type="entry name" value="F-BOX DOMAIN CONTAINING PROTEIN, EXPRESSED"/>
    <property type="match status" value="1"/>
</dbReference>
<organism evidence="3 4">
    <name type="scientific">Phascolomyces articulosus</name>
    <dbReference type="NCBI Taxonomy" id="60185"/>
    <lineage>
        <taxon>Eukaryota</taxon>
        <taxon>Fungi</taxon>
        <taxon>Fungi incertae sedis</taxon>
        <taxon>Mucoromycota</taxon>
        <taxon>Mucoromycotina</taxon>
        <taxon>Mucoromycetes</taxon>
        <taxon>Mucorales</taxon>
        <taxon>Lichtheimiaceae</taxon>
        <taxon>Phascolomyces</taxon>
    </lineage>
</organism>
<reference evidence="3" key="1">
    <citation type="journal article" date="2022" name="IScience">
        <title>Evolution of zygomycete secretomes and the origins of terrestrial fungal ecologies.</title>
        <authorList>
            <person name="Chang Y."/>
            <person name="Wang Y."/>
            <person name="Mondo S."/>
            <person name="Ahrendt S."/>
            <person name="Andreopoulos W."/>
            <person name="Barry K."/>
            <person name="Beard J."/>
            <person name="Benny G.L."/>
            <person name="Blankenship S."/>
            <person name="Bonito G."/>
            <person name="Cuomo C."/>
            <person name="Desiro A."/>
            <person name="Gervers K.A."/>
            <person name="Hundley H."/>
            <person name="Kuo A."/>
            <person name="LaButti K."/>
            <person name="Lang B.F."/>
            <person name="Lipzen A."/>
            <person name="O'Donnell K."/>
            <person name="Pangilinan J."/>
            <person name="Reynolds N."/>
            <person name="Sandor L."/>
            <person name="Smith M.E."/>
            <person name="Tsang A."/>
            <person name="Grigoriev I.V."/>
            <person name="Stajich J.E."/>
            <person name="Spatafora J.W."/>
        </authorList>
    </citation>
    <scope>NUCLEOTIDE SEQUENCE</scope>
    <source>
        <strain evidence="3">RSA 2281</strain>
    </source>
</reference>
<dbReference type="PROSITE" id="PS50181">
    <property type="entry name" value="FBOX"/>
    <property type="match status" value="1"/>
</dbReference>
<gene>
    <name evidence="3" type="ORF">BDA99DRAFT_605478</name>
</gene>
<feature type="compositionally biased region" description="Basic and acidic residues" evidence="1">
    <location>
        <begin position="12"/>
        <end position="27"/>
    </location>
</feature>
<dbReference type="EMBL" id="JAIXMP010000015">
    <property type="protein sequence ID" value="KAI9261626.1"/>
    <property type="molecule type" value="Genomic_DNA"/>
</dbReference>
<evidence type="ECO:0000313" key="4">
    <source>
        <dbReference type="Proteomes" id="UP001209540"/>
    </source>
</evidence>
<accession>A0AAD5PD92</accession>
<dbReference type="InterPro" id="IPR036047">
    <property type="entry name" value="F-box-like_dom_sf"/>
</dbReference>
<dbReference type="PANTHER" id="PTHR38926:SF5">
    <property type="entry name" value="F-BOX AND LEUCINE-RICH REPEAT PROTEIN 6"/>
    <property type="match status" value="1"/>
</dbReference>
<evidence type="ECO:0000313" key="3">
    <source>
        <dbReference type="EMBL" id="KAI9261626.1"/>
    </source>
</evidence>
<dbReference type="SUPFAM" id="SSF81383">
    <property type="entry name" value="F-box domain"/>
    <property type="match status" value="1"/>
</dbReference>
<dbReference type="Proteomes" id="UP001209540">
    <property type="component" value="Unassembled WGS sequence"/>
</dbReference>
<dbReference type="InterPro" id="IPR032675">
    <property type="entry name" value="LRR_dom_sf"/>
</dbReference>